<organism evidence="4 5">
    <name type="scientific">Aureobasidium melanogenum</name>
    <name type="common">Aureobasidium pullulans var. melanogenum</name>
    <dbReference type="NCBI Taxonomy" id="46634"/>
    <lineage>
        <taxon>Eukaryota</taxon>
        <taxon>Fungi</taxon>
        <taxon>Dikarya</taxon>
        <taxon>Ascomycota</taxon>
        <taxon>Pezizomycotina</taxon>
        <taxon>Dothideomycetes</taxon>
        <taxon>Dothideomycetidae</taxon>
        <taxon>Dothideales</taxon>
        <taxon>Saccotheciaceae</taxon>
        <taxon>Aureobasidium</taxon>
    </lineage>
</organism>
<dbReference type="CDD" id="cd00413">
    <property type="entry name" value="Glyco_hydrolase_16"/>
    <property type="match status" value="1"/>
</dbReference>
<evidence type="ECO:0000259" key="3">
    <source>
        <dbReference type="Pfam" id="PF00722"/>
    </source>
</evidence>
<feature type="transmembrane region" description="Helical" evidence="2">
    <location>
        <begin position="1199"/>
        <end position="1218"/>
    </location>
</feature>
<dbReference type="SUPFAM" id="SSF49899">
    <property type="entry name" value="Concanavalin A-like lectins/glucanases"/>
    <property type="match status" value="1"/>
</dbReference>
<feature type="transmembrane region" description="Helical" evidence="2">
    <location>
        <begin position="73"/>
        <end position="97"/>
    </location>
</feature>
<feature type="transmembrane region" description="Helical" evidence="2">
    <location>
        <begin position="1294"/>
        <end position="1316"/>
    </location>
</feature>
<feature type="transmembrane region" description="Helical" evidence="2">
    <location>
        <begin position="960"/>
        <end position="984"/>
    </location>
</feature>
<feature type="transmembrane region" description="Helical" evidence="2">
    <location>
        <begin position="325"/>
        <end position="344"/>
    </location>
</feature>
<keyword evidence="2" id="KW-1133">Transmembrane helix</keyword>
<name>A0A9P8EQI5_AURME</name>
<feature type="transmembrane region" description="Helical" evidence="2">
    <location>
        <begin position="195"/>
        <end position="213"/>
    </location>
</feature>
<dbReference type="PANTHER" id="PTHR38121:SF2">
    <property type="entry name" value="ACYLTRANSFERASE 3 DOMAIN-CONTAINING PROTEIN"/>
    <property type="match status" value="1"/>
</dbReference>
<proteinExistence type="predicted"/>
<feature type="compositionally biased region" description="Basic and acidic residues" evidence="1">
    <location>
        <begin position="1410"/>
        <end position="1421"/>
    </location>
</feature>
<feature type="transmembrane region" description="Helical" evidence="2">
    <location>
        <begin position="1004"/>
        <end position="1026"/>
    </location>
</feature>
<dbReference type="Pfam" id="PF00722">
    <property type="entry name" value="Glyco_hydro_16"/>
    <property type="match status" value="1"/>
</dbReference>
<dbReference type="PANTHER" id="PTHR38121">
    <property type="entry name" value="GH16 DOMAIN-CONTAINING PROTEIN"/>
    <property type="match status" value="1"/>
</dbReference>
<evidence type="ECO:0000313" key="5">
    <source>
        <dbReference type="Proteomes" id="UP000779574"/>
    </source>
</evidence>
<feature type="region of interest" description="Disordered" evidence="1">
    <location>
        <begin position="764"/>
        <end position="793"/>
    </location>
</feature>
<dbReference type="Gene3D" id="2.60.120.200">
    <property type="match status" value="1"/>
</dbReference>
<evidence type="ECO:0000256" key="2">
    <source>
        <dbReference type="SAM" id="Phobius"/>
    </source>
</evidence>
<reference evidence="4" key="1">
    <citation type="journal article" date="2021" name="J Fungi (Basel)">
        <title>Virulence traits and population genomics of the black yeast Aureobasidium melanogenum.</title>
        <authorList>
            <person name="Cernosa A."/>
            <person name="Sun X."/>
            <person name="Gostincar C."/>
            <person name="Fang C."/>
            <person name="Gunde-Cimerman N."/>
            <person name="Song Z."/>
        </authorList>
    </citation>
    <scope>NUCLEOTIDE SEQUENCE</scope>
    <source>
        <strain evidence="4">EXF-9911</strain>
    </source>
</reference>
<reference evidence="4" key="2">
    <citation type="submission" date="2021-08" db="EMBL/GenBank/DDBJ databases">
        <authorList>
            <person name="Gostincar C."/>
            <person name="Sun X."/>
            <person name="Song Z."/>
            <person name="Gunde-Cimerman N."/>
        </authorList>
    </citation>
    <scope>NUCLEOTIDE SEQUENCE</scope>
    <source>
        <strain evidence="4">EXF-9911</strain>
    </source>
</reference>
<keyword evidence="2" id="KW-0812">Transmembrane</keyword>
<protein>
    <recommendedName>
        <fullName evidence="3">GH16 domain-containing protein</fullName>
    </recommendedName>
</protein>
<dbReference type="Proteomes" id="UP000779574">
    <property type="component" value="Unassembled WGS sequence"/>
</dbReference>
<feature type="domain" description="GH16" evidence="3">
    <location>
        <begin position="504"/>
        <end position="659"/>
    </location>
</feature>
<feature type="non-terminal residue" evidence="4">
    <location>
        <position position="1476"/>
    </location>
</feature>
<dbReference type="EMBL" id="JAHFXF010000127">
    <property type="protein sequence ID" value="KAG9695561.1"/>
    <property type="molecule type" value="Genomic_DNA"/>
</dbReference>
<keyword evidence="2" id="KW-0472">Membrane</keyword>
<feature type="transmembrane region" description="Helical" evidence="2">
    <location>
        <begin position="271"/>
        <end position="291"/>
    </location>
</feature>
<feature type="transmembrane region" description="Helical" evidence="2">
    <location>
        <begin position="365"/>
        <end position="389"/>
    </location>
</feature>
<feature type="transmembrane region" description="Helical" evidence="2">
    <location>
        <begin position="225"/>
        <end position="250"/>
    </location>
</feature>
<gene>
    <name evidence="4" type="ORF">KCU76_g4384</name>
</gene>
<evidence type="ECO:0000313" key="4">
    <source>
        <dbReference type="EMBL" id="KAG9695561.1"/>
    </source>
</evidence>
<dbReference type="InterPro" id="IPR000757">
    <property type="entry name" value="Beta-glucanase-like"/>
</dbReference>
<feature type="region of interest" description="Disordered" evidence="1">
    <location>
        <begin position="1410"/>
        <end position="1451"/>
    </location>
</feature>
<dbReference type="GO" id="GO:0004553">
    <property type="term" value="F:hydrolase activity, hydrolyzing O-glycosyl compounds"/>
    <property type="evidence" value="ECO:0007669"/>
    <property type="project" value="InterPro"/>
</dbReference>
<dbReference type="InterPro" id="IPR013320">
    <property type="entry name" value="ConA-like_dom_sf"/>
</dbReference>
<dbReference type="GO" id="GO:0005975">
    <property type="term" value="P:carbohydrate metabolic process"/>
    <property type="evidence" value="ECO:0007669"/>
    <property type="project" value="InterPro"/>
</dbReference>
<evidence type="ECO:0000256" key="1">
    <source>
        <dbReference type="SAM" id="MobiDB-lite"/>
    </source>
</evidence>
<feature type="transmembrane region" description="Helical" evidence="2">
    <location>
        <begin position="118"/>
        <end position="139"/>
    </location>
</feature>
<comment type="caution">
    <text evidence="4">The sequence shown here is derived from an EMBL/GenBank/DDBJ whole genome shotgun (WGS) entry which is preliminary data.</text>
</comment>
<feature type="transmembrane region" description="Helical" evidence="2">
    <location>
        <begin position="1046"/>
        <end position="1064"/>
    </location>
</feature>
<feature type="transmembrane region" description="Helical" evidence="2">
    <location>
        <begin position="1154"/>
        <end position="1179"/>
    </location>
</feature>
<sequence>MAQNKFLIPFKEMFSSKASATTLQQDHLYGLRGVLAVESFLWLFLKTFVPAVVTDEVPGPAYQVVLRKIFSVLFWNESLISSFFIILSARTICITFLQEPTAKAFARSLITRPLRIGIPLAFALAFSISIFSSTNTVYIDVAAQALKNPNLTAPTMPSTALASFNTIWDVLWIVRDFGKQMANQAFPGATMWAPSLIYSQSYTVYIAMVILPFTRASWHIQAVTIFSIGSFWFNSWGWYSAAGLFVADVSQNHDLRTRLIRGIKISEGITFPYWILAMSSVVLGLTLKYVWVAALPRHLRAELVLHPSIHLTQGLSIHTFNEDQAYARLDNYLIVVGVLFLLEFSSRMRSVLSSRLLIQLGKRSLSIYVAQSLMLYVVSLRVFVALHVMKHMPVASANTVAFISYLGLTAAFAEAFYWTIERSSTCSCACGFYDHSTEQVFTDSIIVYFNETQTIPEDVFQIQSFTHKAEKGWNSLYRQGAVAGNSLISTSSNTQQALDLFVEPSTKNHVVNGGSIVSQRQDILHGTFRASVQGSGPWTGGSALSMMLQFNKTSSMEIDMLNNDNPENARITTLVNGEYPSQQYGLNYTILEHGSESLPAVNPWDFITIRMDWTKEHVNFTLAENLTRSIFYKKESFPTEPMPLSFKHWSTGDSEWMQGPPKNRSVASVAWVRAFFNSSVTTTAQQQQFDARCNPALACNVDDVTLRSSTNYTSDSLKAWKEPPRNEKWRLPSGIVAGSSSFFGLVALLNVLFRRKPWEKLVSKNQESEEAMPKQPSSINSDDKLHMQRSVSSSTLGSVGASKLKWDYKCTTAEASSSNVTTPWETRTPASLSRAPSTADFIDMALLRKKMSEDCPTPFGIPLNQNNLRQSPSTGSDGWSSNGNTLVCPTPDVNFSKPIKSPETIRESVEIQVLERKSLESNEKLKQAIVTAHEVPTQSTSAANPTLPPRTTAPPKRIDYLAGLVAISCIGVTLIHFTLTFIPYAGGLGYGRHYKSELYSRWSATPILLNPIWIGPFFTTSTRFLAQNFLRTGNLADVAKKMLLRAPRMVIPAVVVAGLEYFFIELGLTAKLEWLPSITWSSWPYVTNYPNFGWFMNEILELGYLIPNQAPGIVNHYCVGVLWTIPVQLQFSYTTLLGAVMVREIKSHWKRFAFYFWCISVNWYSLNWGSCFWVGLLIADLNVTYNYVAYLQARPKYLYPTYVALWVLVVQGPLWTFLEDRGFYTLMTRERNIHPNLATGEPQGQVASEYPAYYEPRLNTILFAGAVQMMTELSTSFQWFLSLKPWIVLFPHTFTIYLIHGFVFWSFGAWLCVTLASMNILPYWAICLILFVCCYTIIGIAAVCITPFSEGAAMALCRNCWRWASEEPVPHRKTLQPFRKDLFLNRNGAEAKDEEVAVHGPVEVLDEKNFKEEDNKGKGVDEGPFDDVNEITSESSGSRPGSSVGQGRQSVDDAILPVVVTELSDKGLGIHFDEKK</sequence>
<feature type="region of interest" description="Disordered" evidence="1">
    <location>
        <begin position="861"/>
        <end position="883"/>
    </location>
</feature>
<feature type="transmembrane region" description="Helical" evidence="2">
    <location>
        <begin position="1323"/>
        <end position="1348"/>
    </location>
</feature>
<accession>A0A9P8EQI5</accession>
<feature type="transmembrane region" description="Helical" evidence="2">
    <location>
        <begin position="1121"/>
        <end position="1142"/>
    </location>
</feature>
<feature type="compositionally biased region" description="Polar residues" evidence="1">
    <location>
        <begin position="863"/>
        <end position="883"/>
    </location>
</feature>
<feature type="compositionally biased region" description="Low complexity" evidence="1">
    <location>
        <begin position="1433"/>
        <end position="1449"/>
    </location>
</feature>
<feature type="transmembrane region" description="Helical" evidence="2">
    <location>
        <begin position="731"/>
        <end position="753"/>
    </location>
</feature>
<dbReference type="OrthoDB" id="25131at2759"/>